<feature type="transmembrane region" description="Helical" evidence="5">
    <location>
        <begin position="304"/>
        <end position="327"/>
    </location>
</feature>
<dbReference type="PANTHER" id="PTHR23518:SF2">
    <property type="entry name" value="MAJOR FACILITATOR SUPERFAMILY TRANSPORTER"/>
    <property type="match status" value="1"/>
</dbReference>
<dbReference type="Proteomes" id="UP000001868">
    <property type="component" value="Chromosome"/>
</dbReference>
<dbReference type="RefSeq" id="WP_012523335.1">
    <property type="nucleotide sequence ID" value="NC_011144.1"/>
</dbReference>
<dbReference type="HOGENOM" id="CLU_040020_1_0_5"/>
<dbReference type="PROSITE" id="PS00216">
    <property type="entry name" value="SUGAR_TRANSPORT_1"/>
    <property type="match status" value="2"/>
</dbReference>
<comment type="subcellular location">
    <subcellularLocation>
        <location evidence="1">Membrane</location>
        <topology evidence="1">Multi-pass membrane protein</topology>
    </subcellularLocation>
</comment>
<dbReference type="InterPro" id="IPR005829">
    <property type="entry name" value="Sugar_transporter_CS"/>
</dbReference>
<dbReference type="EMBL" id="CP000747">
    <property type="protein sequence ID" value="ACG79197.1"/>
    <property type="molecule type" value="Genomic_DNA"/>
</dbReference>
<dbReference type="OrthoDB" id="9803985at2"/>
<evidence type="ECO:0000313" key="7">
    <source>
        <dbReference type="EMBL" id="ACG79197.1"/>
    </source>
</evidence>
<feature type="transmembrane region" description="Helical" evidence="5">
    <location>
        <begin position="12"/>
        <end position="29"/>
    </location>
</feature>
<sequence length="391" mass="39402">MARQSSRVPRTVWVLGFVSLFMDVSSELVHSLLPLFLVVGLGASPAVLGVIEGIAESTASVAKLFSGWLSDRLGRRKLLVALGYGLGAASKPLFPLATAPWMVLAARFADRVGKGVRGAPRDALVADVTPPGLRGAAYGVRQSLDTVGAFVGPLAAIGLMALLDGDIRAVLMLAVLPAVISVVLVVAGVEEPRAGAPRAAATPVRWSEAGALGVAFWGAVGVGVVFTLARFSEAFLILRGADLGFSATLAPLVLVAMNLVYAVAAAPLGGLSDRIGRRPLLAAGLVALVAADLVLALAPGPTAVLMGAGLWGLHMALTQGLLSAVVADAAPPRLRGAAFGMFNLATGVALLAASTLAGVLWAALGPAATFLAGAAFAAVAGVGLLGLRRRG</sequence>
<dbReference type="AlphaFoldDB" id="B4R879"/>
<dbReference type="InterPro" id="IPR011701">
    <property type="entry name" value="MFS"/>
</dbReference>
<dbReference type="Pfam" id="PF07690">
    <property type="entry name" value="MFS_1"/>
    <property type="match status" value="2"/>
</dbReference>
<dbReference type="PANTHER" id="PTHR23518">
    <property type="entry name" value="C-METHYLTRANSFERASE"/>
    <property type="match status" value="1"/>
</dbReference>
<feature type="transmembrane region" description="Helical" evidence="5">
    <location>
        <begin position="280"/>
        <end position="298"/>
    </location>
</feature>
<feature type="transmembrane region" description="Helical" evidence="5">
    <location>
        <begin position="339"/>
        <end position="361"/>
    </location>
</feature>
<feature type="transmembrane region" description="Helical" evidence="5">
    <location>
        <begin position="367"/>
        <end position="387"/>
    </location>
</feature>
<protein>
    <submittedName>
        <fullName evidence="7">Multidrug-efflux transporter</fullName>
    </submittedName>
</protein>
<evidence type="ECO:0000256" key="5">
    <source>
        <dbReference type="SAM" id="Phobius"/>
    </source>
</evidence>
<gene>
    <name evidence="7" type="ordered locus">PHZ_c2788</name>
</gene>
<dbReference type="Gene3D" id="1.20.1250.20">
    <property type="entry name" value="MFS general substrate transporter like domains"/>
    <property type="match status" value="2"/>
</dbReference>
<keyword evidence="3 5" id="KW-1133">Transmembrane helix</keyword>
<evidence type="ECO:0000256" key="4">
    <source>
        <dbReference type="ARBA" id="ARBA00023136"/>
    </source>
</evidence>
<dbReference type="SUPFAM" id="SSF103473">
    <property type="entry name" value="MFS general substrate transporter"/>
    <property type="match status" value="1"/>
</dbReference>
<dbReference type="eggNOG" id="COG0477">
    <property type="taxonomic scope" value="Bacteria"/>
</dbReference>
<evidence type="ECO:0000256" key="3">
    <source>
        <dbReference type="ARBA" id="ARBA00022989"/>
    </source>
</evidence>
<accession>B4R879</accession>
<evidence type="ECO:0000313" key="8">
    <source>
        <dbReference type="Proteomes" id="UP000001868"/>
    </source>
</evidence>
<dbReference type="CDD" id="cd17370">
    <property type="entry name" value="MFS_MJ1317_like"/>
    <property type="match status" value="1"/>
</dbReference>
<evidence type="ECO:0000259" key="6">
    <source>
        <dbReference type="PROSITE" id="PS50850"/>
    </source>
</evidence>
<dbReference type="KEGG" id="pzu:PHZ_c2788"/>
<keyword evidence="4 5" id="KW-0472">Membrane</keyword>
<dbReference type="GO" id="GO:0016020">
    <property type="term" value="C:membrane"/>
    <property type="evidence" value="ECO:0007669"/>
    <property type="project" value="UniProtKB-SubCell"/>
</dbReference>
<evidence type="ECO:0000256" key="2">
    <source>
        <dbReference type="ARBA" id="ARBA00022692"/>
    </source>
</evidence>
<dbReference type="InterPro" id="IPR036259">
    <property type="entry name" value="MFS_trans_sf"/>
</dbReference>
<evidence type="ECO:0000256" key="1">
    <source>
        <dbReference type="ARBA" id="ARBA00004141"/>
    </source>
</evidence>
<feature type="transmembrane region" description="Helical" evidence="5">
    <location>
        <begin position="144"/>
        <end position="163"/>
    </location>
</feature>
<feature type="domain" description="Major facilitator superfamily (MFS) profile" evidence="6">
    <location>
        <begin position="11"/>
        <end position="391"/>
    </location>
</feature>
<organism evidence="7 8">
    <name type="scientific">Phenylobacterium zucineum (strain HLK1)</name>
    <dbReference type="NCBI Taxonomy" id="450851"/>
    <lineage>
        <taxon>Bacteria</taxon>
        <taxon>Pseudomonadati</taxon>
        <taxon>Pseudomonadota</taxon>
        <taxon>Alphaproteobacteria</taxon>
        <taxon>Caulobacterales</taxon>
        <taxon>Caulobacteraceae</taxon>
        <taxon>Phenylobacterium</taxon>
    </lineage>
</organism>
<feature type="transmembrane region" description="Helical" evidence="5">
    <location>
        <begin position="249"/>
        <end position="268"/>
    </location>
</feature>
<feature type="transmembrane region" description="Helical" evidence="5">
    <location>
        <begin position="35"/>
        <end position="55"/>
    </location>
</feature>
<feature type="transmembrane region" description="Helical" evidence="5">
    <location>
        <begin position="169"/>
        <end position="189"/>
    </location>
</feature>
<feature type="transmembrane region" description="Helical" evidence="5">
    <location>
        <begin position="209"/>
        <end position="229"/>
    </location>
</feature>
<dbReference type="PROSITE" id="PS50850">
    <property type="entry name" value="MFS"/>
    <property type="match status" value="1"/>
</dbReference>
<dbReference type="InterPro" id="IPR020846">
    <property type="entry name" value="MFS_dom"/>
</dbReference>
<proteinExistence type="predicted"/>
<dbReference type="GO" id="GO:0022857">
    <property type="term" value="F:transmembrane transporter activity"/>
    <property type="evidence" value="ECO:0007669"/>
    <property type="project" value="InterPro"/>
</dbReference>
<keyword evidence="2 5" id="KW-0812">Transmembrane</keyword>
<reference evidence="7 8" key="1">
    <citation type="journal article" date="2008" name="BMC Genomics">
        <title>Complete genome of Phenylobacterium zucineum - a novel facultative intracellular bacterium isolated from human erythroleukemia cell line K562.</title>
        <authorList>
            <person name="Luo Y."/>
            <person name="Xu X."/>
            <person name="Ding Z."/>
            <person name="Liu Z."/>
            <person name="Zhang B."/>
            <person name="Yan Z."/>
            <person name="Sun J."/>
            <person name="Hu S."/>
            <person name="Hu X."/>
        </authorList>
    </citation>
    <scope>NUCLEOTIDE SEQUENCE [LARGE SCALE GENOMIC DNA]</scope>
    <source>
        <strain evidence="7 8">HLK1</strain>
    </source>
</reference>
<name>B4R879_PHEZH</name>
<keyword evidence="8" id="KW-1185">Reference proteome</keyword>